<dbReference type="Proteomes" id="UP000254259">
    <property type="component" value="Chromosome CBM2636"/>
</dbReference>
<proteinExistence type="predicted"/>
<dbReference type="EMBL" id="LT984813">
    <property type="protein sequence ID" value="SPD64210.1"/>
    <property type="molecule type" value="Genomic_DNA"/>
</dbReference>
<name>A0A375D1Q0_9BURK</name>
<reference evidence="1 2" key="1">
    <citation type="submission" date="2018-01" db="EMBL/GenBank/DDBJ databases">
        <authorList>
            <person name="Clerissi C."/>
        </authorList>
    </citation>
    <scope>NUCLEOTIDE SEQUENCE [LARGE SCALE GENOMIC DNA]</scope>
    <source>
        <strain evidence="1">Cupriavidus taiwanensis SWF 66322</strain>
    </source>
</reference>
<evidence type="ECO:0000313" key="1">
    <source>
        <dbReference type="EMBL" id="SPD64210.1"/>
    </source>
</evidence>
<organism evidence="1 2">
    <name type="scientific">Cupriavidus taiwanensis</name>
    <dbReference type="NCBI Taxonomy" id="164546"/>
    <lineage>
        <taxon>Bacteria</taxon>
        <taxon>Pseudomonadati</taxon>
        <taxon>Pseudomonadota</taxon>
        <taxon>Betaproteobacteria</taxon>
        <taxon>Burkholderiales</taxon>
        <taxon>Burkholderiaceae</taxon>
        <taxon>Cupriavidus</taxon>
    </lineage>
</organism>
<gene>
    <name evidence="1" type="ORF">CBM2636_11226</name>
</gene>
<dbReference type="AlphaFoldDB" id="A0A375D1Q0"/>
<protein>
    <submittedName>
        <fullName evidence="1">Uncharacterized protein</fullName>
    </submittedName>
</protein>
<sequence length="63" mass="6735">MHHGSRGVEVLVERAQSAEWSLLPALPQERLRLRCAPALSRGVGPGHGTRRCARLALPVCGPG</sequence>
<evidence type="ECO:0000313" key="2">
    <source>
        <dbReference type="Proteomes" id="UP000254259"/>
    </source>
</evidence>
<accession>A0A375D1Q0</accession>